<sequence length="78" mass="8796">MTDPTRTDPTSTQQTSSHKWAPWWIYLIVLLGANYLRSYFIPGSSLPLPVIAVIAIGQAALLFVIVTAIWRATRHDRM</sequence>
<evidence type="ECO:0000313" key="2">
    <source>
        <dbReference type="EMBL" id="GMA41761.1"/>
    </source>
</evidence>
<dbReference type="RefSeq" id="WP_284305282.1">
    <property type="nucleotide sequence ID" value="NZ_BSUO01000001.1"/>
</dbReference>
<reference evidence="3" key="1">
    <citation type="journal article" date="2019" name="Int. J. Syst. Evol. Microbiol.">
        <title>The Global Catalogue of Microorganisms (GCM) 10K type strain sequencing project: providing services to taxonomists for standard genome sequencing and annotation.</title>
        <authorList>
            <consortium name="The Broad Institute Genomics Platform"/>
            <consortium name="The Broad Institute Genome Sequencing Center for Infectious Disease"/>
            <person name="Wu L."/>
            <person name="Ma J."/>
        </authorList>
    </citation>
    <scope>NUCLEOTIDE SEQUENCE [LARGE SCALE GENOMIC DNA]</scope>
    <source>
        <strain evidence="3">NBRC 113072</strain>
    </source>
</reference>
<evidence type="ECO:0000256" key="1">
    <source>
        <dbReference type="SAM" id="Phobius"/>
    </source>
</evidence>
<dbReference type="Proteomes" id="UP001157126">
    <property type="component" value="Unassembled WGS sequence"/>
</dbReference>
<keyword evidence="1" id="KW-0812">Transmembrane</keyword>
<gene>
    <name evidence="2" type="ORF">GCM10025883_38060</name>
</gene>
<feature type="transmembrane region" description="Helical" evidence="1">
    <location>
        <begin position="46"/>
        <end position="70"/>
    </location>
</feature>
<organism evidence="2 3">
    <name type="scientific">Mobilicoccus caccae</name>
    <dbReference type="NCBI Taxonomy" id="1859295"/>
    <lineage>
        <taxon>Bacteria</taxon>
        <taxon>Bacillati</taxon>
        <taxon>Actinomycetota</taxon>
        <taxon>Actinomycetes</taxon>
        <taxon>Micrococcales</taxon>
        <taxon>Dermatophilaceae</taxon>
        <taxon>Mobilicoccus</taxon>
    </lineage>
</organism>
<keyword evidence="1" id="KW-0472">Membrane</keyword>
<keyword evidence="3" id="KW-1185">Reference proteome</keyword>
<proteinExistence type="predicted"/>
<accession>A0ABQ6IXG1</accession>
<comment type="caution">
    <text evidence="2">The sequence shown here is derived from an EMBL/GenBank/DDBJ whole genome shotgun (WGS) entry which is preliminary data.</text>
</comment>
<feature type="transmembrane region" description="Helical" evidence="1">
    <location>
        <begin position="21"/>
        <end position="40"/>
    </location>
</feature>
<protein>
    <submittedName>
        <fullName evidence="2">Uncharacterized protein</fullName>
    </submittedName>
</protein>
<evidence type="ECO:0000313" key="3">
    <source>
        <dbReference type="Proteomes" id="UP001157126"/>
    </source>
</evidence>
<dbReference type="EMBL" id="BSUO01000001">
    <property type="protein sequence ID" value="GMA41761.1"/>
    <property type="molecule type" value="Genomic_DNA"/>
</dbReference>
<keyword evidence="1" id="KW-1133">Transmembrane helix</keyword>
<name>A0ABQ6IXG1_9MICO</name>